<keyword evidence="5 8" id="KW-1133">Transmembrane helix</keyword>
<evidence type="ECO:0000256" key="8">
    <source>
        <dbReference type="SAM" id="Phobius"/>
    </source>
</evidence>
<evidence type="ECO:0000256" key="5">
    <source>
        <dbReference type="ARBA" id="ARBA00022989"/>
    </source>
</evidence>
<feature type="domain" description="Type VII secretion system protein EccE" evidence="9">
    <location>
        <begin position="255"/>
        <end position="363"/>
    </location>
</feature>
<feature type="region of interest" description="Disordered" evidence="7">
    <location>
        <begin position="1"/>
        <end position="35"/>
    </location>
</feature>
<dbReference type="Proteomes" id="UP001198565">
    <property type="component" value="Unassembled WGS sequence"/>
</dbReference>
<comment type="subcellular location">
    <subcellularLocation>
        <location evidence="1">Cell membrane</location>
    </subcellularLocation>
</comment>
<protein>
    <submittedName>
        <fullName evidence="10">Type VII secretion protein EccE</fullName>
    </submittedName>
</protein>
<comment type="caution">
    <text evidence="10">The sequence shown here is derived from an EMBL/GenBank/DDBJ whole genome shotgun (WGS) entry which is preliminary data.</text>
</comment>
<keyword evidence="11" id="KW-1185">Reference proteome</keyword>
<dbReference type="RefSeq" id="WP_222982287.1">
    <property type="nucleotide sequence ID" value="NZ_JAINVZ010000037.1"/>
</dbReference>
<evidence type="ECO:0000256" key="3">
    <source>
        <dbReference type="ARBA" id="ARBA00022475"/>
    </source>
</evidence>
<feature type="transmembrane region" description="Helical" evidence="8">
    <location>
        <begin position="78"/>
        <end position="96"/>
    </location>
</feature>
<evidence type="ECO:0000313" key="10">
    <source>
        <dbReference type="EMBL" id="MBY8889180.1"/>
    </source>
</evidence>
<accession>A0ABS7R147</accession>
<dbReference type="InterPro" id="IPR050051">
    <property type="entry name" value="EccE_dom"/>
</dbReference>
<name>A0ABS7R147_9ACTN</name>
<evidence type="ECO:0000256" key="4">
    <source>
        <dbReference type="ARBA" id="ARBA00022692"/>
    </source>
</evidence>
<evidence type="ECO:0000259" key="9">
    <source>
        <dbReference type="Pfam" id="PF11203"/>
    </source>
</evidence>
<dbReference type="NCBIfam" id="TIGR03923">
    <property type="entry name" value="T7SS_EccE"/>
    <property type="match status" value="1"/>
</dbReference>
<keyword evidence="3" id="KW-1003">Cell membrane</keyword>
<evidence type="ECO:0000256" key="7">
    <source>
        <dbReference type="SAM" id="MobiDB-lite"/>
    </source>
</evidence>
<feature type="transmembrane region" description="Helical" evidence="8">
    <location>
        <begin position="53"/>
        <end position="72"/>
    </location>
</feature>
<evidence type="ECO:0000256" key="6">
    <source>
        <dbReference type="ARBA" id="ARBA00023136"/>
    </source>
</evidence>
<evidence type="ECO:0000313" key="11">
    <source>
        <dbReference type="Proteomes" id="UP001198565"/>
    </source>
</evidence>
<dbReference type="Pfam" id="PF11203">
    <property type="entry name" value="EccE"/>
    <property type="match status" value="1"/>
</dbReference>
<keyword evidence="6 8" id="KW-0472">Membrane</keyword>
<evidence type="ECO:0000256" key="1">
    <source>
        <dbReference type="ARBA" id="ARBA00004236"/>
    </source>
</evidence>
<proteinExistence type="inferred from homology"/>
<gene>
    <name evidence="10" type="primary">eccE</name>
    <name evidence="10" type="ORF">K7472_30685</name>
</gene>
<dbReference type="EMBL" id="JAINVZ010000037">
    <property type="protein sequence ID" value="MBY8889180.1"/>
    <property type="molecule type" value="Genomic_DNA"/>
</dbReference>
<organism evidence="10 11">
    <name type="scientific">Streptantibioticus parmotrematis</name>
    <dbReference type="NCBI Taxonomy" id="2873249"/>
    <lineage>
        <taxon>Bacteria</taxon>
        <taxon>Bacillati</taxon>
        <taxon>Actinomycetota</taxon>
        <taxon>Actinomycetes</taxon>
        <taxon>Kitasatosporales</taxon>
        <taxon>Streptomycetaceae</taxon>
        <taxon>Streptantibioticus</taxon>
    </lineage>
</organism>
<comment type="similarity">
    <text evidence="2">Belongs to the EccE family.</text>
</comment>
<reference evidence="10 11" key="1">
    <citation type="submission" date="2021-08" db="EMBL/GenBank/DDBJ databases">
        <title>Streptomyces sp. PTM05 isolated from lichen.</title>
        <authorList>
            <person name="Somphong A."/>
            <person name="Phongsopitanun W."/>
            <person name="Tanasupawat S."/>
        </authorList>
    </citation>
    <scope>NUCLEOTIDE SEQUENCE [LARGE SCALE GENOMIC DNA]</scope>
    <source>
        <strain evidence="10 11">Ptm05</strain>
    </source>
</reference>
<keyword evidence="4 8" id="KW-0812">Transmembrane</keyword>
<dbReference type="InterPro" id="IPR021368">
    <property type="entry name" value="T7SS_EccE"/>
</dbReference>
<evidence type="ECO:0000256" key="2">
    <source>
        <dbReference type="ARBA" id="ARBA00007759"/>
    </source>
</evidence>
<sequence length="460" mass="47916">MAGTTTAVRGRTRADSGAVPAASAPSGADAASGADAPSGAVFRLQPRSGRFGPLRLGQLVLIEVAVAVPLAAWATHPLLVVPACVVAVALVLLAVVRRHRRPAPEWLTAALALRARRRTAGQPVPPGTDPGLAPAVECEPGLRTLTYLRPGRGGPDGHADRVDRTDGEQRAVGMVGDGTFLTAVLQVQANDAPLRPLRTARPLPLDLVYGALEVDGIRLESVQVVQHTQPAPAPHLPEQAMAARSYAPLQAQSGAPSVRLTWVALKLDPQLCPEAVLARGGGLVGAQRALLRAADQLASRLAGAGFDASVLDEAGLTSAIATSACVNPHAGAQAARSDTPVRRTAETSRTWRCDDRRHTTYWIGRWPRLGPGGTPAPNLVALLTSMPALASTFSLTASRGPGDVAALTGHIRVTGRSDTELVATRRQLERAARGVKVDLVRLDREQVPGVLATLPLGGAR</sequence>